<keyword evidence="4" id="KW-0408">Iron</keyword>
<dbReference type="Pfam" id="PF01814">
    <property type="entry name" value="Hemerythrin"/>
    <property type="match status" value="1"/>
</dbReference>
<keyword evidence="7" id="KW-1185">Reference proteome</keyword>
<reference evidence="6 7" key="1">
    <citation type="submission" date="2024-09" db="EMBL/GenBank/DDBJ databases">
        <authorList>
            <person name="Sun Q."/>
            <person name="Mori K."/>
        </authorList>
    </citation>
    <scope>NUCLEOTIDE SEQUENCE [LARGE SCALE GENOMIC DNA]</scope>
    <source>
        <strain evidence="6 7">ATCC 51285</strain>
    </source>
</reference>
<evidence type="ECO:0000256" key="4">
    <source>
        <dbReference type="ARBA" id="ARBA00023004"/>
    </source>
</evidence>
<dbReference type="InterPro" id="IPR012312">
    <property type="entry name" value="Hemerythrin-like"/>
</dbReference>
<evidence type="ECO:0000313" key="6">
    <source>
        <dbReference type="EMBL" id="MFB9885886.1"/>
    </source>
</evidence>
<comment type="subcellular location">
    <subcellularLocation>
        <location evidence="1">Cytoplasm</location>
    </subcellularLocation>
</comment>
<dbReference type="NCBIfam" id="TIGR03652">
    <property type="entry name" value="FeS_repair_RIC"/>
    <property type="match status" value="1"/>
</dbReference>
<evidence type="ECO:0000256" key="1">
    <source>
        <dbReference type="ARBA" id="ARBA00004496"/>
    </source>
</evidence>
<dbReference type="PANTHER" id="PTHR36438:SF1">
    <property type="entry name" value="IRON-SULFUR CLUSTER REPAIR PROTEIN YTFE"/>
    <property type="match status" value="1"/>
</dbReference>
<dbReference type="RefSeq" id="WP_027313934.1">
    <property type="nucleotide sequence ID" value="NZ_JBHLZN010000001.1"/>
</dbReference>
<keyword evidence="2" id="KW-0963">Cytoplasm</keyword>
<dbReference type="Proteomes" id="UP001589628">
    <property type="component" value="Unassembled WGS sequence"/>
</dbReference>
<organism evidence="6 7">
    <name type="scientific">Balneatrix alpica</name>
    <dbReference type="NCBI Taxonomy" id="75684"/>
    <lineage>
        <taxon>Bacteria</taxon>
        <taxon>Pseudomonadati</taxon>
        <taxon>Pseudomonadota</taxon>
        <taxon>Gammaproteobacteria</taxon>
        <taxon>Oceanospirillales</taxon>
        <taxon>Balneatrichaceae</taxon>
        <taxon>Balneatrix</taxon>
    </lineage>
</organism>
<proteinExistence type="predicted"/>
<feature type="domain" description="Hemerythrin-like" evidence="5">
    <location>
        <begin position="77"/>
        <end position="213"/>
    </location>
</feature>
<dbReference type="NCBIfam" id="NF008221">
    <property type="entry name" value="PRK10992.1"/>
    <property type="match status" value="1"/>
</dbReference>
<comment type="caution">
    <text evidence="6">The sequence shown here is derived from an EMBL/GenBank/DDBJ whole genome shotgun (WGS) entry which is preliminary data.</text>
</comment>
<evidence type="ECO:0000313" key="7">
    <source>
        <dbReference type="Proteomes" id="UP001589628"/>
    </source>
</evidence>
<evidence type="ECO:0000256" key="2">
    <source>
        <dbReference type="ARBA" id="ARBA00022490"/>
    </source>
</evidence>
<dbReference type="InterPro" id="IPR019903">
    <property type="entry name" value="RIC_family"/>
</dbReference>
<dbReference type="PANTHER" id="PTHR36438">
    <property type="entry name" value="IRON-SULFUR CLUSTER REPAIR PROTEIN YTFE"/>
    <property type="match status" value="1"/>
</dbReference>
<sequence length="221" mass="24984">MLQADLSLGQIAAEVPGATRLFRQYQLDFCCAGQQSLAEAAARAKLELAPLLNALQQLQAEPGKRNWSEASAAELIEHLLTRYHQRHREQLDELSALAGKVERVHFDHPACPVGLYEHLQDMEEELETHMQKEEQILFPMIQQGMLAMAGGPIAVMRFEHDHHGEALRSLKRLAHDFQLPEGACHSWRALYLGVEELYNDLLEHIHLENNILFIGANRGTS</sequence>
<dbReference type="EMBL" id="JBHLZN010000001">
    <property type="protein sequence ID" value="MFB9885886.1"/>
    <property type="molecule type" value="Genomic_DNA"/>
</dbReference>
<dbReference type="Pfam" id="PF04405">
    <property type="entry name" value="ScdA_N"/>
    <property type="match status" value="1"/>
</dbReference>
<protein>
    <submittedName>
        <fullName evidence="6">Iron-sulfur cluster repair protein YtfE</fullName>
    </submittedName>
</protein>
<keyword evidence="3" id="KW-0479">Metal-binding</keyword>
<dbReference type="Gene3D" id="1.20.120.520">
    <property type="entry name" value="nmb1532 protein domain like"/>
    <property type="match status" value="1"/>
</dbReference>
<evidence type="ECO:0000256" key="3">
    <source>
        <dbReference type="ARBA" id="ARBA00022723"/>
    </source>
</evidence>
<gene>
    <name evidence="6" type="primary">ytfE</name>
    <name evidence="6" type="ORF">ACFFLH_05640</name>
</gene>
<evidence type="ECO:0000259" key="5">
    <source>
        <dbReference type="Pfam" id="PF01814"/>
    </source>
</evidence>
<accession>A0ABV5ZCG3</accession>
<name>A0ABV5ZCG3_9GAMM</name>